<accession>A0A4R0KV75</accession>
<name>A0A4R0KV75_9ACTN</name>
<keyword evidence="6" id="KW-0032">Aminotransferase</keyword>
<dbReference type="PANTHER" id="PTHR30244">
    <property type="entry name" value="TRANSAMINASE"/>
    <property type="match status" value="1"/>
</dbReference>
<dbReference type="InterPro" id="IPR000653">
    <property type="entry name" value="DegT/StrS_aminotransferase"/>
</dbReference>
<dbReference type="Pfam" id="PF01041">
    <property type="entry name" value="DegT_DnrJ_EryC1"/>
    <property type="match status" value="1"/>
</dbReference>
<evidence type="ECO:0000256" key="4">
    <source>
        <dbReference type="RuleBase" id="RU004508"/>
    </source>
</evidence>
<evidence type="ECO:0000256" key="2">
    <source>
        <dbReference type="PIRSR" id="PIRSR000390-1"/>
    </source>
</evidence>
<dbReference type="GO" id="GO:0008483">
    <property type="term" value="F:transaminase activity"/>
    <property type="evidence" value="ECO:0007669"/>
    <property type="project" value="UniProtKB-KW"/>
</dbReference>
<proteinExistence type="inferred from homology"/>
<dbReference type="RefSeq" id="WP_131353850.1">
    <property type="nucleotide sequence ID" value="NZ_SJKB01000003.1"/>
</dbReference>
<evidence type="ECO:0000256" key="1">
    <source>
        <dbReference type="ARBA" id="ARBA00001933"/>
    </source>
</evidence>
<dbReference type="GO" id="GO:0000271">
    <property type="term" value="P:polysaccharide biosynthetic process"/>
    <property type="evidence" value="ECO:0007669"/>
    <property type="project" value="TreeGrafter"/>
</dbReference>
<keyword evidence="6" id="KW-0808">Transferase</keyword>
<dbReference type="InterPro" id="IPR015424">
    <property type="entry name" value="PyrdxlP-dep_Trfase"/>
</dbReference>
<protein>
    <submittedName>
        <fullName evidence="6">DegT/DnrJ/EryC1/StrS family aminotransferase</fullName>
    </submittedName>
</protein>
<dbReference type="Gene3D" id="3.40.640.10">
    <property type="entry name" value="Type I PLP-dependent aspartate aminotransferase-like (Major domain)"/>
    <property type="match status" value="1"/>
</dbReference>
<gene>
    <name evidence="6" type="ORF">E0H73_11735</name>
</gene>
<dbReference type="Gene3D" id="3.90.1150.10">
    <property type="entry name" value="Aspartate Aminotransferase, domain 1"/>
    <property type="match status" value="1"/>
</dbReference>
<comment type="similarity">
    <text evidence="4">Belongs to the DegT/DnrJ/EryC1 family.</text>
</comment>
<dbReference type="InterPro" id="IPR015421">
    <property type="entry name" value="PyrdxlP-dep_Trfase_major"/>
</dbReference>
<dbReference type="InterPro" id="IPR015422">
    <property type="entry name" value="PyrdxlP-dep_Trfase_small"/>
</dbReference>
<keyword evidence="7" id="KW-1185">Reference proteome</keyword>
<dbReference type="GO" id="GO:0030170">
    <property type="term" value="F:pyridoxal phosphate binding"/>
    <property type="evidence" value="ECO:0007669"/>
    <property type="project" value="TreeGrafter"/>
</dbReference>
<organism evidence="6 7">
    <name type="scientific">Kribbella pittospori</name>
    <dbReference type="NCBI Taxonomy" id="722689"/>
    <lineage>
        <taxon>Bacteria</taxon>
        <taxon>Bacillati</taxon>
        <taxon>Actinomycetota</taxon>
        <taxon>Actinomycetes</taxon>
        <taxon>Propionibacteriales</taxon>
        <taxon>Kribbellaceae</taxon>
        <taxon>Kribbella</taxon>
    </lineage>
</organism>
<feature type="region of interest" description="Disordered" evidence="5">
    <location>
        <begin position="1"/>
        <end position="20"/>
    </location>
</feature>
<dbReference type="EMBL" id="SJKB01000003">
    <property type="protein sequence ID" value="TCC63136.1"/>
    <property type="molecule type" value="Genomic_DNA"/>
</dbReference>
<comment type="cofactor">
    <cofactor evidence="1">
        <name>pyridoxal 5'-phosphate</name>
        <dbReference type="ChEBI" id="CHEBI:597326"/>
    </cofactor>
</comment>
<dbReference type="AlphaFoldDB" id="A0A4R0KV75"/>
<dbReference type="PIRSF" id="PIRSF000390">
    <property type="entry name" value="PLP_StrS"/>
    <property type="match status" value="1"/>
</dbReference>
<dbReference type="SUPFAM" id="SSF53383">
    <property type="entry name" value="PLP-dependent transferases"/>
    <property type="match status" value="1"/>
</dbReference>
<feature type="modified residue" description="N6-(pyridoxal phosphate)lysine" evidence="3">
    <location>
        <position position="208"/>
    </location>
</feature>
<dbReference type="OrthoDB" id="9804264at2"/>
<dbReference type="PANTHER" id="PTHR30244:SF34">
    <property type="entry name" value="DTDP-4-AMINO-4,6-DIDEOXYGALACTOSE TRANSAMINASE"/>
    <property type="match status" value="1"/>
</dbReference>
<evidence type="ECO:0000256" key="5">
    <source>
        <dbReference type="SAM" id="MobiDB-lite"/>
    </source>
</evidence>
<sequence length="403" mass="42619">MTEATTGATPGATTGATTLALDGGTPVRTAGWPSWPPSATAEQRELLLEVLDSGDWGATSGRKVAEFTTAFAQSIGAQYGVSVVNGTIALFLALRALGVGRDDEVIVPAYTFVASATAVVLAGARPVLADVTPETLHLDPVAVERLIGPRTKAIMPVHLAGAPADVDALREYGVPLVEDAAQAHGATWRDRPVGTLGNAACFSFQSSKAMTAGEGGLIVTDDEAVYRKVWALHNVGRSLEGGWYEHPDVGWNLRMTEFQAAVLLPQLGVLDDQVKTRHRAVEFLRRELADVDGLEVLPEPPGTTASSHHLGLVRYDAAAFGGHGKDDFLAAMAAEGVPLDSGYRSLSRENALQAYSDLQPCPVAEQAADTVVWIRQSLLMADEEELSDIVTAATKVRRAFVSS</sequence>
<evidence type="ECO:0000256" key="3">
    <source>
        <dbReference type="PIRSR" id="PIRSR000390-2"/>
    </source>
</evidence>
<evidence type="ECO:0000313" key="7">
    <source>
        <dbReference type="Proteomes" id="UP000291144"/>
    </source>
</evidence>
<reference evidence="6 7" key="1">
    <citation type="submission" date="2019-02" db="EMBL/GenBank/DDBJ databases">
        <title>Kribbella capetownensis sp. nov. and Kribbella speibonae sp. nov., isolated from soil.</title>
        <authorList>
            <person name="Curtis S.M."/>
            <person name="Norton I."/>
            <person name="Everest G.J."/>
            <person name="Meyers P.R."/>
        </authorList>
    </citation>
    <scope>NUCLEOTIDE SEQUENCE [LARGE SCALE GENOMIC DNA]</scope>
    <source>
        <strain evidence="6 7">NRRL B-24813</strain>
    </source>
</reference>
<comment type="caution">
    <text evidence="6">The sequence shown here is derived from an EMBL/GenBank/DDBJ whole genome shotgun (WGS) entry which is preliminary data.</text>
</comment>
<keyword evidence="3 4" id="KW-0663">Pyridoxal phosphate</keyword>
<dbReference type="CDD" id="cd00616">
    <property type="entry name" value="AHBA_syn"/>
    <property type="match status" value="1"/>
</dbReference>
<feature type="active site" description="Proton acceptor" evidence="2">
    <location>
        <position position="208"/>
    </location>
</feature>
<dbReference type="Proteomes" id="UP000291144">
    <property type="component" value="Unassembled WGS sequence"/>
</dbReference>
<evidence type="ECO:0000313" key="6">
    <source>
        <dbReference type="EMBL" id="TCC63136.1"/>
    </source>
</evidence>